<evidence type="ECO:0000256" key="11">
    <source>
        <dbReference type="ARBA" id="ARBA00023317"/>
    </source>
</evidence>
<keyword evidence="11" id="KW-0670">Pyruvate</keyword>
<keyword evidence="8" id="KW-0594">Phospholipid biosynthesis</keyword>
<dbReference type="Pfam" id="PF02666">
    <property type="entry name" value="PS_Dcarbxylase"/>
    <property type="match status" value="1"/>
</dbReference>
<evidence type="ECO:0000313" key="13">
    <source>
        <dbReference type="EMBL" id="BBB32082.1"/>
    </source>
</evidence>
<dbReference type="AlphaFoldDB" id="A0A7R6PT12"/>
<evidence type="ECO:0000256" key="10">
    <source>
        <dbReference type="ARBA" id="ARBA00023264"/>
    </source>
</evidence>
<evidence type="ECO:0000256" key="6">
    <source>
        <dbReference type="ARBA" id="ARBA00023098"/>
    </source>
</evidence>
<dbReference type="GO" id="GO:0006646">
    <property type="term" value="P:phosphatidylethanolamine biosynthetic process"/>
    <property type="evidence" value="ECO:0007669"/>
    <property type="project" value="UniProtKB-UniPathway"/>
</dbReference>
<evidence type="ECO:0000256" key="1">
    <source>
        <dbReference type="ARBA" id="ARBA00001928"/>
    </source>
</evidence>
<evidence type="ECO:0000256" key="5">
    <source>
        <dbReference type="ARBA" id="ARBA00022793"/>
    </source>
</evidence>
<keyword evidence="10" id="KW-1208">Phospholipid metabolism</keyword>
<comment type="cofactor">
    <cofactor evidence="1">
        <name>pyruvate</name>
        <dbReference type="ChEBI" id="CHEBI:15361"/>
    </cofactor>
</comment>
<keyword evidence="4" id="KW-0444">Lipid biosynthesis</keyword>
<dbReference type="EC" id="4.1.1.65" evidence="3"/>
<keyword evidence="5" id="KW-0210">Decarboxylase</keyword>
<dbReference type="NCBIfam" id="TIGR00163">
    <property type="entry name" value="PS_decarb"/>
    <property type="match status" value="1"/>
</dbReference>
<proteinExistence type="predicted"/>
<keyword evidence="7" id="KW-0865">Zymogen</keyword>
<dbReference type="UniPathway" id="UPA00558"/>
<accession>A0A7R6PT12</accession>
<dbReference type="KEGG" id="thyd:TTHT_0493"/>
<dbReference type="InterPro" id="IPR003817">
    <property type="entry name" value="PS_Dcarbxylase"/>
</dbReference>
<reference evidence="13 14" key="1">
    <citation type="journal article" date="2012" name="Extremophiles">
        <title>Thermotomaculum hydrothermale gen. nov., sp. nov., a novel heterotrophic thermophile within the phylum Acidobacteria from a deep-sea hydrothermal vent chimney in the Southern Okinawa Trough.</title>
        <authorList>
            <person name="Izumi H."/>
            <person name="Nunoura T."/>
            <person name="Miyazaki M."/>
            <person name="Mino S."/>
            <person name="Toki T."/>
            <person name="Takai K."/>
            <person name="Sako Y."/>
            <person name="Sawabe T."/>
            <person name="Nakagawa S."/>
        </authorList>
    </citation>
    <scope>NUCLEOTIDE SEQUENCE [LARGE SCALE GENOMIC DNA]</scope>
    <source>
        <strain evidence="13 14">AC55</strain>
    </source>
</reference>
<evidence type="ECO:0000256" key="4">
    <source>
        <dbReference type="ARBA" id="ARBA00022516"/>
    </source>
</evidence>
<sequence length="279" mass="32455">MKIVKKVFLKALSHPFYSRLFGRFTRVKKPKFFAKRVIKYYISIFDIDLQDVKKPLNEFECLSDFFIRELKEGTREIDFNPDIIVSPTDSLLLEVSKISENGKVFQIKGSEYSMESLVKGFVDIEKYKNGDYFQLYLSPRDYHRIHFPFDCKVKKVFYIPGKLLPVNLFSLENFKEVFNQNERVLLILEKEGVEVLCVLVGAYNVGRIVLSFTDFITNDRFPRKPAPINIEGLTAKKGEELGMFMMGSTVLLFFPEKTVYPLKKSGDYVKVGMPIAKWL</sequence>
<evidence type="ECO:0000256" key="3">
    <source>
        <dbReference type="ARBA" id="ARBA00012243"/>
    </source>
</evidence>
<dbReference type="PANTHER" id="PTHR10067:SF6">
    <property type="entry name" value="PHOSPHATIDYLSERINE DECARBOXYLASE PROENZYME, MITOCHONDRIAL"/>
    <property type="match status" value="1"/>
</dbReference>
<evidence type="ECO:0000256" key="7">
    <source>
        <dbReference type="ARBA" id="ARBA00023145"/>
    </source>
</evidence>
<evidence type="ECO:0000256" key="8">
    <source>
        <dbReference type="ARBA" id="ARBA00023209"/>
    </source>
</evidence>
<dbReference type="EMBL" id="AP017470">
    <property type="protein sequence ID" value="BBB32082.1"/>
    <property type="molecule type" value="Genomic_DNA"/>
</dbReference>
<evidence type="ECO:0000256" key="2">
    <source>
        <dbReference type="ARBA" id="ARBA00005189"/>
    </source>
</evidence>
<keyword evidence="14" id="KW-1185">Reference proteome</keyword>
<organism evidence="13 14">
    <name type="scientific">Thermotomaculum hydrothermale</name>
    <dbReference type="NCBI Taxonomy" id="981385"/>
    <lineage>
        <taxon>Bacteria</taxon>
        <taxon>Pseudomonadati</taxon>
        <taxon>Acidobacteriota</taxon>
        <taxon>Holophagae</taxon>
        <taxon>Thermotomaculales</taxon>
        <taxon>Thermotomaculaceae</taxon>
        <taxon>Thermotomaculum</taxon>
    </lineage>
</organism>
<protein>
    <recommendedName>
        <fullName evidence="3">phosphatidylserine decarboxylase</fullName>
        <ecNumber evidence="3">4.1.1.65</ecNumber>
    </recommendedName>
</protein>
<evidence type="ECO:0000313" key="14">
    <source>
        <dbReference type="Proteomes" id="UP000595564"/>
    </source>
</evidence>
<dbReference type="InterPro" id="IPR033177">
    <property type="entry name" value="PSD-B"/>
</dbReference>
<evidence type="ECO:0000256" key="12">
    <source>
        <dbReference type="ARBA" id="ARBA00024326"/>
    </source>
</evidence>
<evidence type="ECO:0000256" key="9">
    <source>
        <dbReference type="ARBA" id="ARBA00023239"/>
    </source>
</evidence>
<dbReference type="PANTHER" id="PTHR10067">
    <property type="entry name" value="PHOSPHATIDYLSERINE DECARBOXYLASE"/>
    <property type="match status" value="1"/>
</dbReference>
<gene>
    <name evidence="13" type="primary">psd</name>
    <name evidence="13" type="ORF">TTHT_0493</name>
</gene>
<dbReference type="Proteomes" id="UP000595564">
    <property type="component" value="Chromosome"/>
</dbReference>
<name>A0A7R6PT12_9BACT</name>
<comment type="pathway">
    <text evidence="2">Lipid metabolism.</text>
</comment>
<keyword evidence="6" id="KW-0443">Lipid metabolism</keyword>
<dbReference type="GO" id="GO:0004609">
    <property type="term" value="F:phosphatidylserine decarboxylase activity"/>
    <property type="evidence" value="ECO:0007669"/>
    <property type="project" value="UniProtKB-EC"/>
</dbReference>
<comment type="pathway">
    <text evidence="12">Phospholipid metabolism; phosphatidylethanolamine biosynthesis.</text>
</comment>
<dbReference type="RefSeq" id="WP_201328421.1">
    <property type="nucleotide sequence ID" value="NZ_AP017470.1"/>
</dbReference>
<keyword evidence="9 13" id="KW-0456">Lyase</keyword>